<evidence type="ECO:0000256" key="3">
    <source>
        <dbReference type="PIRSR" id="PIRSR000239-1"/>
    </source>
</evidence>
<sequence length="155" mass="18098">MTNKIKIGETIQDFRLRDQKREEVHLYDQKGKKVLLSFHPLAWTQVCAQQMKSLEENHELFAGLNTVPFGISVDPMPSKKAWARELGVTYIKFLSDFWPHGEVARTYGIFKEKEGVSERANIIIDENQKVIYFKKYPGHELPDIKEIIDVLKKHQ</sequence>
<evidence type="ECO:0000259" key="4">
    <source>
        <dbReference type="PROSITE" id="PS51352"/>
    </source>
</evidence>
<dbReference type="InterPro" id="IPR013766">
    <property type="entry name" value="Thioredoxin_domain"/>
</dbReference>
<dbReference type="InterPro" id="IPR036249">
    <property type="entry name" value="Thioredoxin-like_sf"/>
</dbReference>
<keyword evidence="1" id="KW-0560">Oxidoreductase</keyword>
<gene>
    <name evidence="5" type="ORF">MSHOH_3608</name>
</gene>
<dbReference type="CDD" id="cd03018">
    <property type="entry name" value="PRX_AhpE_like"/>
    <property type="match status" value="1"/>
</dbReference>
<feature type="active site" description="Cysteine sulfenic acid (-SOH) intermediate; for peroxidase activity" evidence="3">
    <location>
        <position position="47"/>
    </location>
</feature>
<dbReference type="HOGENOM" id="CLU_042529_14_2_2"/>
<dbReference type="EMBL" id="CP009516">
    <property type="protein sequence ID" value="AKB80091.1"/>
    <property type="molecule type" value="Genomic_DNA"/>
</dbReference>
<dbReference type="PIRSF" id="PIRSF000239">
    <property type="entry name" value="AHPC"/>
    <property type="match status" value="1"/>
</dbReference>
<dbReference type="PROSITE" id="PS51352">
    <property type="entry name" value="THIOREDOXIN_2"/>
    <property type="match status" value="1"/>
</dbReference>
<dbReference type="InterPro" id="IPR050455">
    <property type="entry name" value="Tpx_Peroxidase_subfamily"/>
</dbReference>
<dbReference type="PANTHER" id="PTHR43110:SF1">
    <property type="entry name" value="THIOL PEROXIDASE"/>
    <property type="match status" value="1"/>
</dbReference>
<dbReference type="Proteomes" id="UP000033101">
    <property type="component" value="Chromosome"/>
</dbReference>
<organism evidence="5 6">
    <name type="scientific">Methanosarcina horonobensis HB-1 = JCM 15518</name>
    <dbReference type="NCBI Taxonomy" id="1434110"/>
    <lineage>
        <taxon>Archaea</taxon>
        <taxon>Methanobacteriati</taxon>
        <taxon>Methanobacteriota</taxon>
        <taxon>Stenosarchaea group</taxon>
        <taxon>Methanomicrobia</taxon>
        <taxon>Methanosarcinales</taxon>
        <taxon>Methanosarcinaceae</taxon>
        <taxon>Methanosarcina</taxon>
    </lineage>
</organism>
<dbReference type="InterPro" id="IPR000866">
    <property type="entry name" value="AhpC/TSA"/>
</dbReference>
<dbReference type="GO" id="GO:0016209">
    <property type="term" value="F:antioxidant activity"/>
    <property type="evidence" value="ECO:0007669"/>
    <property type="project" value="InterPro"/>
</dbReference>
<dbReference type="STRING" id="1434110.MSHOH_3608"/>
<dbReference type="GO" id="GO:0016491">
    <property type="term" value="F:oxidoreductase activity"/>
    <property type="evidence" value="ECO:0007669"/>
    <property type="project" value="UniProtKB-KW"/>
</dbReference>
<accession>A0A0E3SG16</accession>
<evidence type="ECO:0000313" key="6">
    <source>
        <dbReference type="Proteomes" id="UP000033101"/>
    </source>
</evidence>
<proteinExistence type="predicted"/>
<dbReference type="AlphaFoldDB" id="A0A0E3SG16"/>
<dbReference type="Pfam" id="PF00578">
    <property type="entry name" value="AhpC-TSA"/>
    <property type="match status" value="1"/>
</dbReference>
<evidence type="ECO:0000256" key="1">
    <source>
        <dbReference type="ARBA" id="ARBA00023002"/>
    </source>
</evidence>
<feature type="domain" description="Thioredoxin" evidence="4">
    <location>
        <begin position="5"/>
        <end position="155"/>
    </location>
</feature>
<dbReference type="OrthoDB" id="145578at2157"/>
<protein>
    <submittedName>
        <fullName evidence="5">Alkyl hydroperoxide reductase subunit C-like protein</fullName>
    </submittedName>
</protein>
<dbReference type="SUPFAM" id="SSF52833">
    <property type="entry name" value="Thioredoxin-like"/>
    <property type="match status" value="1"/>
</dbReference>
<keyword evidence="2" id="KW-0676">Redox-active center</keyword>
<evidence type="ECO:0000313" key="5">
    <source>
        <dbReference type="EMBL" id="AKB80091.1"/>
    </source>
</evidence>
<reference evidence="5 6" key="1">
    <citation type="submission" date="2014-07" db="EMBL/GenBank/DDBJ databases">
        <title>Methanogenic archaea and the global carbon cycle.</title>
        <authorList>
            <person name="Henriksen J.R."/>
            <person name="Luke J."/>
            <person name="Reinhart S."/>
            <person name="Benedict M.N."/>
            <person name="Youngblut N.D."/>
            <person name="Metcalf M.E."/>
            <person name="Whitaker R.J."/>
            <person name="Metcalf W.W."/>
        </authorList>
    </citation>
    <scope>NUCLEOTIDE SEQUENCE [LARGE SCALE GENOMIC DNA]</scope>
    <source>
        <strain evidence="5 6">HB-1</strain>
    </source>
</reference>
<keyword evidence="6" id="KW-1185">Reference proteome</keyword>
<dbReference type="PATRIC" id="fig|1434110.4.peg.4617"/>
<dbReference type="RefSeq" id="WP_048142127.1">
    <property type="nucleotide sequence ID" value="NZ_CP009516.1"/>
</dbReference>
<dbReference type="GeneID" id="24832956"/>
<name>A0A0E3SG16_9EURY</name>
<dbReference type="InterPro" id="IPR024706">
    <property type="entry name" value="Peroxiredoxin_AhpC-typ"/>
</dbReference>
<evidence type="ECO:0000256" key="2">
    <source>
        <dbReference type="ARBA" id="ARBA00023284"/>
    </source>
</evidence>
<dbReference type="PANTHER" id="PTHR43110">
    <property type="entry name" value="THIOL PEROXIDASE"/>
    <property type="match status" value="1"/>
</dbReference>
<dbReference type="KEGG" id="mhor:MSHOH_3608"/>
<dbReference type="Gene3D" id="3.40.30.10">
    <property type="entry name" value="Glutaredoxin"/>
    <property type="match status" value="1"/>
</dbReference>